<organism evidence="5 7">
    <name type="scientific">Mesorhizobium plurifarium</name>
    <dbReference type="NCBI Taxonomy" id="69974"/>
    <lineage>
        <taxon>Bacteria</taxon>
        <taxon>Pseudomonadati</taxon>
        <taxon>Pseudomonadota</taxon>
        <taxon>Alphaproteobacteria</taxon>
        <taxon>Hyphomicrobiales</taxon>
        <taxon>Phyllobacteriaceae</taxon>
        <taxon>Mesorhizobium</taxon>
    </lineage>
</organism>
<evidence type="ECO:0000256" key="1">
    <source>
        <dbReference type="ARBA" id="ARBA00023122"/>
    </source>
</evidence>
<reference evidence="5 8" key="1">
    <citation type="submission" date="2014-08" db="EMBL/GenBank/DDBJ databases">
        <authorList>
            <person name="Moulin Lionel"/>
        </authorList>
    </citation>
    <scope>NUCLEOTIDE SEQUENCE [LARGE SCALE GENOMIC DNA]</scope>
</reference>
<name>A0A090F2P9_MESPL</name>
<dbReference type="InterPro" id="IPR014004">
    <property type="entry name" value="Transpt-assoc_nodulatn_dom_bac"/>
</dbReference>
<evidence type="ECO:0000313" key="5">
    <source>
        <dbReference type="EMBL" id="CDX13567.1"/>
    </source>
</evidence>
<evidence type="ECO:0000259" key="3">
    <source>
        <dbReference type="PROSITE" id="PS50914"/>
    </source>
</evidence>
<dbReference type="CDD" id="cd04586">
    <property type="entry name" value="CBS_pair_BON_assoc"/>
    <property type="match status" value="1"/>
</dbReference>
<dbReference type="SUPFAM" id="SSF54631">
    <property type="entry name" value="CBS-domain pair"/>
    <property type="match status" value="1"/>
</dbReference>
<dbReference type="InterPro" id="IPR051257">
    <property type="entry name" value="Diverse_CBS-Domain"/>
</dbReference>
<evidence type="ECO:0008006" key="9">
    <source>
        <dbReference type="Google" id="ProtNLM"/>
    </source>
</evidence>
<dbReference type="SMART" id="SM00116">
    <property type="entry name" value="CBS"/>
    <property type="match status" value="2"/>
</dbReference>
<keyword evidence="7" id="KW-1185">Reference proteome</keyword>
<evidence type="ECO:0000259" key="4">
    <source>
        <dbReference type="PROSITE" id="PS51371"/>
    </source>
</evidence>
<accession>A0A090F2P9</accession>
<dbReference type="PROSITE" id="PS51371">
    <property type="entry name" value="CBS"/>
    <property type="match status" value="2"/>
</dbReference>
<dbReference type="PANTHER" id="PTHR43080:SF26">
    <property type="entry name" value="REGULATORY PROTEIN"/>
    <property type="match status" value="1"/>
</dbReference>
<dbReference type="InterPro" id="IPR046342">
    <property type="entry name" value="CBS_dom_sf"/>
</dbReference>
<dbReference type="Pfam" id="PF04972">
    <property type="entry name" value="BON"/>
    <property type="match status" value="1"/>
</dbReference>
<dbReference type="Pfam" id="PF00571">
    <property type="entry name" value="CBS"/>
    <property type="match status" value="2"/>
</dbReference>
<evidence type="ECO:0000256" key="2">
    <source>
        <dbReference type="PROSITE-ProRule" id="PRU00703"/>
    </source>
</evidence>
<dbReference type="SMART" id="SM00749">
    <property type="entry name" value="BON"/>
    <property type="match status" value="1"/>
</dbReference>
<feature type="domain" description="CBS" evidence="4">
    <location>
        <begin position="7"/>
        <end position="67"/>
    </location>
</feature>
<evidence type="ECO:0000313" key="8">
    <source>
        <dbReference type="Proteomes" id="UP000046122"/>
    </source>
</evidence>
<feature type="domain" description="CBS" evidence="4">
    <location>
        <begin position="94"/>
        <end position="149"/>
    </location>
</feature>
<dbReference type="EMBL" id="CCNE01000016">
    <property type="protein sequence ID" value="CDX56281.1"/>
    <property type="molecule type" value="Genomic_DNA"/>
</dbReference>
<dbReference type="InterPro" id="IPR000644">
    <property type="entry name" value="CBS_dom"/>
</dbReference>
<dbReference type="Gene3D" id="3.10.580.10">
    <property type="entry name" value="CBS-domain"/>
    <property type="match status" value="1"/>
</dbReference>
<dbReference type="Proteomes" id="UP000045285">
    <property type="component" value="Unassembled WGS sequence"/>
</dbReference>
<dbReference type="Gene3D" id="3.30.1340.30">
    <property type="match status" value="1"/>
</dbReference>
<dbReference type="Proteomes" id="UP000046122">
    <property type="component" value="Unassembled WGS sequence"/>
</dbReference>
<evidence type="ECO:0000313" key="6">
    <source>
        <dbReference type="EMBL" id="CDX56281.1"/>
    </source>
</evidence>
<dbReference type="AlphaFoldDB" id="A0A090F2P9"/>
<dbReference type="InterPro" id="IPR017080">
    <property type="entry name" value="UCP036990_CBS_BON"/>
</dbReference>
<proteinExistence type="predicted"/>
<evidence type="ECO:0000313" key="7">
    <source>
        <dbReference type="Proteomes" id="UP000045285"/>
    </source>
</evidence>
<dbReference type="PROSITE" id="PS50914">
    <property type="entry name" value="BON"/>
    <property type="match status" value="1"/>
</dbReference>
<reference evidence="7" key="2">
    <citation type="submission" date="2014-08" db="EMBL/GenBank/DDBJ databases">
        <authorList>
            <person name="Moulin L."/>
        </authorList>
    </citation>
    <scope>NUCLEOTIDE SEQUENCE [LARGE SCALE GENOMIC DNA]</scope>
</reference>
<dbReference type="PIRSF" id="PIRSF036990">
    <property type="entry name" value="UCP036990_CBS_BON"/>
    <property type="match status" value="1"/>
</dbReference>
<dbReference type="EMBL" id="CCMZ01000006">
    <property type="protein sequence ID" value="CDX13567.1"/>
    <property type="molecule type" value="Genomic_DNA"/>
</dbReference>
<sequence>MQARDIMTTPVVTITASASVAEAADLMLTRNIRCLPVVGDDGSPAGVISEGDFLRRGELGTRRGRPRWLEFLVGPGKLADEYVRSNGRRVGEVMTTGVVSAAPGASLAEIVELMATHDIKNVPILDAGKIVGIVSRSDLMRILLRALPKSGSATVDDEVIRRNILAELRGQSWSVGGDLIGVTVKKGEVELNGAIFDERQRKAAVVAAENIAGVKKVTDKLFYAGPLSVVLVS</sequence>
<keyword evidence="1 2" id="KW-0129">CBS domain</keyword>
<dbReference type="InterPro" id="IPR007055">
    <property type="entry name" value="BON_dom"/>
</dbReference>
<gene>
    <name evidence="5" type="ORF">MPL3356_140260</name>
    <name evidence="6" type="ORF">MPL3365_230134</name>
</gene>
<dbReference type="PANTHER" id="PTHR43080">
    <property type="entry name" value="CBS DOMAIN-CONTAINING PROTEIN CBSX3, MITOCHONDRIAL"/>
    <property type="match status" value="1"/>
</dbReference>
<feature type="domain" description="BON" evidence="3">
    <location>
        <begin position="156"/>
        <end position="225"/>
    </location>
</feature>
<protein>
    <recommendedName>
        <fullName evidence="9">CBS domain-containing protein</fullName>
    </recommendedName>
</protein>